<protein>
    <submittedName>
        <fullName evidence="2">Uncharacterized protein</fullName>
    </submittedName>
</protein>
<dbReference type="GeneID" id="56037980"/>
<accession>A0A7D5QA68</accession>
<name>A0A7D5QA68_9EURY</name>
<dbReference type="RefSeq" id="WP_179268802.1">
    <property type="nucleotide sequence ID" value="NZ_CP058579.1"/>
</dbReference>
<dbReference type="AlphaFoldDB" id="A0A7D5QA68"/>
<dbReference type="KEGG" id="halu:HUG12_10935"/>
<proteinExistence type="predicted"/>
<evidence type="ECO:0000313" key="2">
    <source>
        <dbReference type="EMBL" id="QLG62217.1"/>
    </source>
</evidence>
<dbReference type="EMBL" id="CP058579">
    <property type="protein sequence ID" value="QLG62217.1"/>
    <property type="molecule type" value="Genomic_DNA"/>
</dbReference>
<feature type="compositionally biased region" description="Polar residues" evidence="1">
    <location>
        <begin position="166"/>
        <end position="183"/>
    </location>
</feature>
<evidence type="ECO:0000256" key="1">
    <source>
        <dbReference type="SAM" id="MobiDB-lite"/>
    </source>
</evidence>
<evidence type="ECO:0000313" key="3">
    <source>
        <dbReference type="Proteomes" id="UP000509626"/>
    </source>
</evidence>
<feature type="region of interest" description="Disordered" evidence="1">
    <location>
        <begin position="145"/>
        <end position="186"/>
    </location>
</feature>
<reference evidence="2 3" key="1">
    <citation type="submission" date="2020-06" db="EMBL/GenBank/DDBJ databases">
        <title>NJ-3-1, isolated from saline soil.</title>
        <authorList>
            <person name="Cui H.L."/>
            <person name="Shi X."/>
        </authorList>
    </citation>
    <scope>NUCLEOTIDE SEQUENCE [LARGE SCALE GENOMIC DNA]</scope>
    <source>
        <strain evidence="2 3">NJ-3-1</strain>
    </source>
</reference>
<keyword evidence="3" id="KW-1185">Reference proteome</keyword>
<sequence length="224" mass="24897">MEHTFEVFNSDLDIKTGMYIASFDEDVGTTQRVKVDLKGKGDFRGNTVHLGNCIIDATEVVGEVDEDSGDNQQAKEYYLHIDRFHQMELKETEDKLKKKRKRIVKSDAENIYFVNIGDTLFLQSHTDIAGEQMLKSLDIDANRMSLPDSTSEGSVEIDSDSDPFSLDQTGSPNQKNELMNTTEGGELASSEEGIKITVQDNIVIVQGDLAVMTAAKLAFDFVMA</sequence>
<organism evidence="2 3">
    <name type="scientific">Halorarum salinum</name>
    <dbReference type="NCBI Taxonomy" id="2743089"/>
    <lineage>
        <taxon>Archaea</taxon>
        <taxon>Methanobacteriati</taxon>
        <taxon>Methanobacteriota</taxon>
        <taxon>Stenosarchaea group</taxon>
        <taxon>Halobacteria</taxon>
        <taxon>Halobacteriales</taxon>
        <taxon>Haloferacaceae</taxon>
        <taxon>Halorarum</taxon>
    </lineage>
</organism>
<gene>
    <name evidence="2" type="ORF">HUG12_10935</name>
</gene>
<dbReference type="Proteomes" id="UP000509626">
    <property type="component" value="Chromosome"/>
</dbReference>